<gene>
    <name evidence="2" type="ORF">ACH5RR_018662</name>
</gene>
<organism evidence="2 3">
    <name type="scientific">Cinchona calisaya</name>
    <dbReference type="NCBI Taxonomy" id="153742"/>
    <lineage>
        <taxon>Eukaryota</taxon>
        <taxon>Viridiplantae</taxon>
        <taxon>Streptophyta</taxon>
        <taxon>Embryophyta</taxon>
        <taxon>Tracheophyta</taxon>
        <taxon>Spermatophyta</taxon>
        <taxon>Magnoliopsida</taxon>
        <taxon>eudicotyledons</taxon>
        <taxon>Gunneridae</taxon>
        <taxon>Pentapetalae</taxon>
        <taxon>asterids</taxon>
        <taxon>lamiids</taxon>
        <taxon>Gentianales</taxon>
        <taxon>Rubiaceae</taxon>
        <taxon>Cinchonoideae</taxon>
        <taxon>Cinchoneae</taxon>
        <taxon>Cinchona</taxon>
    </lineage>
</organism>
<sequence length="128" mass="14287">MLVMVRRVDGLIDYEEIIEYCCHYRKIGHEEAYCFFKNPLLKNPSSTSNLANSNLEVADRVYGDPKFKSSDNGKSGPKKDPPGGQKIIQWVPKKDAVNSKPNLVINENPSSSGLGRAEKSFIPSYVPI</sequence>
<protein>
    <submittedName>
        <fullName evidence="2">Uncharacterized protein</fullName>
    </submittedName>
</protein>
<name>A0ABD2ZMK3_9GENT</name>
<evidence type="ECO:0000256" key="1">
    <source>
        <dbReference type="SAM" id="MobiDB-lite"/>
    </source>
</evidence>
<feature type="compositionally biased region" description="Basic and acidic residues" evidence="1">
    <location>
        <begin position="63"/>
        <end position="81"/>
    </location>
</feature>
<reference evidence="2 3" key="1">
    <citation type="submission" date="2024-11" db="EMBL/GenBank/DDBJ databases">
        <title>A near-complete genome assembly of Cinchona calisaya.</title>
        <authorList>
            <person name="Lian D.C."/>
            <person name="Zhao X.W."/>
            <person name="Wei L."/>
        </authorList>
    </citation>
    <scope>NUCLEOTIDE SEQUENCE [LARGE SCALE GENOMIC DNA]</scope>
    <source>
        <tissue evidence="2">Nenye</tissue>
    </source>
</reference>
<feature type="region of interest" description="Disordered" evidence="1">
    <location>
        <begin position="100"/>
        <end position="119"/>
    </location>
</feature>
<dbReference type="AlphaFoldDB" id="A0ABD2ZMK3"/>
<evidence type="ECO:0000313" key="3">
    <source>
        <dbReference type="Proteomes" id="UP001630127"/>
    </source>
</evidence>
<proteinExistence type="predicted"/>
<dbReference type="EMBL" id="JBJUIK010000008">
    <property type="protein sequence ID" value="KAL3520513.1"/>
    <property type="molecule type" value="Genomic_DNA"/>
</dbReference>
<feature type="region of interest" description="Disordered" evidence="1">
    <location>
        <begin position="63"/>
        <end position="95"/>
    </location>
</feature>
<evidence type="ECO:0000313" key="2">
    <source>
        <dbReference type="EMBL" id="KAL3520513.1"/>
    </source>
</evidence>
<dbReference type="Proteomes" id="UP001630127">
    <property type="component" value="Unassembled WGS sequence"/>
</dbReference>
<keyword evidence="3" id="KW-1185">Reference proteome</keyword>
<accession>A0ABD2ZMK3</accession>
<feature type="compositionally biased region" description="Polar residues" evidence="1">
    <location>
        <begin position="100"/>
        <end position="113"/>
    </location>
</feature>
<comment type="caution">
    <text evidence="2">The sequence shown here is derived from an EMBL/GenBank/DDBJ whole genome shotgun (WGS) entry which is preliminary data.</text>
</comment>